<keyword evidence="3" id="KW-1185">Reference proteome</keyword>
<sequence>MAARIVELQEQIERLTQDLSRSQQVNEITNRNNELETQISELQKEMRHTMEQSNKLENQIQELEAERNEQEAKISSLESRHLNDERKISMYKDMKDKLEEAVIIEFLELGYPLNVKIFEKIFFS</sequence>
<evidence type="ECO:0000313" key="4">
    <source>
        <dbReference type="WBParaSite" id="ACRNAN_scaffold16117.g20057.t1"/>
    </source>
</evidence>
<proteinExistence type="predicted"/>
<evidence type="ECO:0000256" key="1">
    <source>
        <dbReference type="SAM" id="Coils"/>
    </source>
</evidence>
<feature type="domain" description="Liprin-alpha CC2" evidence="2">
    <location>
        <begin position="2"/>
        <end position="101"/>
    </location>
</feature>
<dbReference type="AlphaFoldDB" id="A0A914CXZ6"/>
<accession>A0A914CXZ6</accession>
<dbReference type="WBParaSite" id="ACRNAN_scaffold16117.g20057.t1">
    <property type="protein sequence ID" value="ACRNAN_scaffold16117.g20057.t1"/>
    <property type="gene ID" value="ACRNAN_scaffold16117.g20057"/>
</dbReference>
<keyword evidence="1" id="KW-0175">Coiled coil</keyword>
<dbReference type="Proteomes" id="UP000887540">
    <property type="component" value="Unplaced"/>
</dbReference>
<feature type="coiled-coil region" evidence="1">
    <location>
        <begin position="5"/>
        <end position="87"/>
    </location>
</feature>
<dbReference type="Pfam" id="PF25526">
    <property type="entry name" value="LIP-1"/>
    <property type="match status" value="1"/>
</dbReference>
<name>A0A914CXZ6_9BILA</name>
<protein>
    <recommendedName>
        <fullName evidence="2">Liprin-alpha CC2 domain-containing protein</fullName>
    </recommendedName>
</protein>
<organism evidence="3 4">
    <name type="scientific">Acrobeloides nanus</name>
    <dbReference type="NCBI Taxonomy" id="290746"/>
    <lineage>
        <taxon>Eukaryota</taxon>
        <taxon>Metazoa</taxon>
        <taxon>Ecdysozoa</taxon>
        <taxon>Nematoda</taxon>
        <taxon>Chromadorea</taxon>
        <taxon>Rhabditida</taxon>
        <taxon>Tylenchina</taxon>
        <taxon>Cephalobomorpha</taxon>
        <taxon>Cephaloboidea</taxon>
        <taxon>Cephalobidae</taxon>
        <taxon>Acrobeloides</taxon>
    </lineage>
</organism>
<dbReference type="InterPro" id="IPR057892">
    <property type="entry name" value="LIP-1_CC2"/>
</dbReference>
<reference evidence="4" key="1">
    <citation type="submission" date="2022-11" db="UniProtKB">
        <authorList>
            <consortium name="WormBaseParasite"/>
        </authorList>
    </citation>
    <scope>IDENTIFICATION</scope>
</reference>
<evidence type="ECO:0000259" key="2">
    <source>
        <dbReference type="Pfam" id="PF25526"/>
    </source>
</evidence>
<evidence type="ECO:0000313" key="3">
    <source>
        <dbReference type="Proteomes" id="UP000887540"/>
    </source>
</evidence>
<dbReference type="Gene3D" id="1.10.287.1490">
    <property type="match status" value="1"/>
</dbReference>